<dbReference type="EMBL" id="CAJNOT010002827">
    <property type="protein sequence ID" value="CAF1345877.1"/>
    <property type="molecule type" value="Genomic_DNA"/>
</dbReference>
<protein>
    <recommendedName>
        <fullName evidence="4">MULE transposase domain-containing protein</fullName>
    </recommendedName>
</protein>
<evidence type="ECO:0000313" key="1">
    <source>
        <dbReference type="EMBL" id="CAF1345877.1"/>
    </source>
</evidence>
<evidence type="ECO:0000313" key="2">
    <source>
        <dbReference type="EMBL" id="CAF4201308.1"/>
    </source>
</evidence>
<gene>
    <name evidence="2" type="ORF">JBS370_LOCUS36536</name>
    <name evidence="1" type="ORF">ZHD862_LOCUS30295</name>
</gene>
<proteinExistence type="predicted"/>
<organism evidence="2 3">
    <name type="scientific">Rotaria sordida</name>
    <dbReference type="NCBI Taxonomy" id="392033"/>
    <lineage>
        <taxon>Eukaryota</taxon>
        <taxon>Metazoa</taxon>
        <taxon>Spiralia</taxon>
        <taxon>Gnathifera</taxon>
        <taxon>Rotifera</taxon>
        <taxon>Eurotatoria</taxon>
        <taxon>Bdelloidea</taxon>
        <taxon>Philodinida</taxon>
        <taxon>Philodinidae</taxon>
        <taxon>Rotaria</taxon>
    </lineage>
</organism>
<dbReference type="Proteomes" id="UP000663864">
    <property type="component" value="Unassembled WGS sequence"/>
</dbReference>
<evidence type="ECO:0008006" key="4">
    <source>
        <dbReference type="Google" id="ProtNLM"/>
    </source>
</evidence>
<accession>A0A820B6J6</accession>
<dbReference type="AlphaFoldDB" id="A0A820B6J6"/>
<comment type="caution">
    <text evidence="2">The sequence shown here is derived from an EMBL/GenBank/DDBJ whole genome shotgun (WGS) entry which is preliminary data.</text>
</comment>
<reference evidence="2" key="1">
    <citation type="submission" date="2021-02" db="EMBL/GenBank/DDBJ databases">
        <authorList>
            <person name="Nowell W R."/>
        </authorList>
    </citation>
    <scope>NUCLEOTIDE SEQUENCE</scope>
</reference>
<sequence length="168" mass="19515">MTYVDDIDIRTSVRKLMTLALLPVDKVQVAFDDLRTNSSDNVKETLHQLFVYFDNQWMEETPLSVWNTHGLRHRTNSICEGFHNHLIHRIERSHPNIWSFIECLQGKESRFRHMLIQMNAGAQGRPKTAATTAIQQCIDTLNERYSNNEIDLQALLDNLSTVIAKQHK</sequence>
<name>A0A820B6J6_9BILA</name>
<dbReference type="EMBL" id="CAJOBD010014588">
    <property type="protein sequence ID" value="CAF4201308.1"/>
    <property type="molecule type" value="Genomic_DNA"/>
</dbReference>
<evidence type="ECO:0000313" key="3">
    <source>
        <dbReference type="Proteomes" id="UP000663836"/>
    </source>
</evidence>
<dbReference type="Proteomes" id="UP000663836">
    <property type="component" value="Unassembled WGS sequence"/>
</dbReference>